<gene>
    <name evidence="1" type="ORF">ILEXP_LOCUS710</name>
</gene>
<comment type="caution">
    <text evidence="1">The sequence shown here is derived from an EMBL/GenBank/DDBJ whole genome shotgun (WGS) entry which is preliminary data.</text>
</comment>
<evidence type="ECO:0000313" key="1">
    <source>
        <dbReference type="EMBL" id="CAK9133791.1"/>
    </source>
</evidence>
<organism evidence="1 2">
    <name type="scientific">Ilex paraguariensis</name>
    <name type="common">yerba mate</name>
    <dbReference type="NCBI Taxonomy" id="185542"/>
    <lineage>
        <taxon>Eukaryota</taxon>
        <taxon>Viridiplantae</taxon>
        <taxon>Streptophyta</taxon>
        <taxon>Embryophyta</taxon>
        <taxon>Tracheophyta</taxon>
        <taxon>Spermatophyta</taxon>
        <taxon>Magnoliopsida</taxon>
        <taxon>eudicotyledons</taxon>
        <taxon>Gunneridae</taxon>
        <taxon>Pentapetalae</taxon>
        <taxon>asterids</taxon>
        <taxon>campanulids</taxon>
        <taxon>Aquifoliales</taxon>
        <taxon>Aquifoliaceae</taxon>
        <taxon>Ilex</taxon>
    </lineage>
</organism>
<reference evidence="1 2" key="1">
    <citation type="submission" date="2024-02" db="EMBL/GenBank/DDBJ databases">
        <authorList>
            <person name="Vignale AGUSTIN F."/>
            <person name="Sosa J E."/>
            <person name="Modenutti C."/>
        </authorList>
    </citation>
    <scope>NUCLEOTIDE SEQUENCE [LARGE SCALE GENOMIC DNA]</scope>
</reference>
<sequence>DMGERKVLNKYYQVNFDPTKITRQKQIENQQIKVRMMLPMSIRYNTRGNWDQVQDEDFSDDYEDLTLLDELKIEVFEVKTCN</sequence>
<dbReference type="AlphaFoldDB" id="A0ABC8QMB0"/>
<evidence type="ECO:0000313" key="2">
    <source>
        <dbReference type="Proteomes" id="UP001642360"/>
    </source>
</evidence>
<accession>A0ABC8QMB0</accession>
<feature type="non-terminal residue" evidence="1">
    <location>
        <position position="1"/>
    </location>
</feature>
<dbReference type="Proteomes" id="UP001642360">
    <property type="component" value="Unassembled WGS sequence"/>
</dbReference>
<keyword evidence="2" id="KW-1185">Reference proteome</keyword>
<feature type="non-terminal residue" evidence="1">
    <location>
        <position position="82"/>
    </location>
</feature>
<dbReference type="EMBL" id="CAUOFW020000179">
    <property type="protein sequence ID" value="CAK9133791.1"/>
    <property type="molecule type" value="Genomic_DNA"/>
</dbReference>
<name>A0ABC8QMB0_9AQUA</name>
<protein>
    <submittedName>
        <fullName evidence="1">Uncharacterized protein</fullName>
    </submittedName>
</protein>
<dbReference type="Pfam" id="PF04502">
    <property type="entry name" value="Saf4_Yju2"/>
    <property type="match status" value="1"/>
</dbReference>
<dbReference type="InterPro" id="IPR007590">
    <property type="entry name" value="Saf4/Yju2"/>
</dbReference>
<proteinExistence type="predicted"/>